<dbReference type="GO" id="GO:0016491">
    <property type="term" value="F:oxidoreductase activity"/>
    <property type="evidence" value="ECO:0007669"/>
    <property type="project" value="UniProtKB-KW"/>
</dbReference>
<dbReference type="InterPro" id="IPR002347">
    <property type="entry name" value="SDR_fam"/>
</dbReference>
<evidence type="ECO:0000313" key="4">
    <source>
        <dbReference type="EMBL" id="AKS31403.1"/>
    </source>
</evidence>
<dbReference type="PRINTS" id="PR00080">
    <property type="entry name" value="SDRFAMILY"/>
</dbReference>
<dbReference type="NCBIfam" id="NF005065">
    <property type="entry name" value="PRK06482.1"/>
    <property type="match status" value="1"/>
</dbReference>
<dbReference type="InterPro" id="IPR051911">
    <property type="entry name" value="SDR_oxidoreductase"/>
</dbReference>
<evidence type="ECO:0000256" key="2">
    <source>
        <dbReference type="ARBA" id="ARBA00023002"/>
    </source>
</evidence>
<dbReference type="Pfam" id="PF00106">
    <property type="entry name" value="adh_short"/>
    <property type="match status" value="1"/>
</dbReference>
<evidence type="ECO:0000256" key="3">
    <source>
        <dbReference type="RuleBase" id="RU000363"/>
    </source>
</evidence>
<keyword evidence="2" id="KW-0560">Oxidoreductase</keyword>
<proteinExistence type="inferred from homology"/>
<dbReference type="EMBL" id="CP012150">
    <property type="protein sequence ID" value="AKS31403.1"/>
    <property type="molecule type" value="Genomic_DNA"/>
</dbReference>
<dbReference type="RefSeq" id="WP_049743809.1">
    <property type="nucleotide sequence ID" value="NZ_CP012150.1"/>
</dbReference>
<dbReference type="PRINTS" id="PR00081">
    <property type="entry name" value="GDHRDH"/>
</dbReference>
<sequence>MTHTTDIKTWLITGASRGMGRELVEHLLERGDRVAATLRRPEQLDELARRHGDRLWRRALDVTGTAAVRNVVDAAFEAHERIDVVVSNAGYGVFAAAEDLGDDQIDDIIATNLTGSIQLARAVIPHLRNQRGGLLMQMSSMGAQLAFPGFSLYHVTKWGIEGFYEAMSAEVAPFGIRTTLIEPGVVRTGFFDAAPRMAPSAPYRGGPADPEPLSVDEMIVSPERVVAAIVRAADSDDPPRRLVLGSDAWNLITEALTARLAAVRAQRDTAAGADYGADYATGLSC</sequence>
<dbReference type="InterPro" id="IPR036291">
    <property type="entry name" value="NAD(P)-bd_dom_sf"/>
</dbReference>
<protein>
    <submittedName>
        <fullName evidence="4">Short-chain dehydrogenase</fullName>
    </submittedName>
</protein>
<dbReference type="Proteomes" id="UP000062255">
    <property type="component" value="Chromosome"/>
</dbReference>
<dbReference type="OrthoDB" id="658698at2"/>
<dbReference type="STRING" id="134601.AFA91_05375"/>
<evidence type="ECO:0000256" key="1">
    <source>
        <dbReference type="ARBA" id="ARBA00006484"/>
    </source>
</evidence>
<dbReference type="CDD" id="cd05374">
    <property type="entry name" value="17beta-HSD-like_SDR_c"/>
    <property type="match status" value="1"/>
</dbReference>
<accession>A0A0K0X278</accession>
<dbReference type="PATRIC" id="fig|134601.6.peg.1115"/>
<dbReference type="SUPFAM" id="SSF51735">
    <property type="entry name" value="NAD(P)-binding Rossmann-fold domains"/>
    <property type="match status" value="1"/>
</dbReference>
<reference evidence="4 5" key="1">
    <citation type="submission" date="2015-07" db="EMBL/GenBank/DDBJ databases">
        <title>Complete genome sequence of Mycobacterium goodii X7B, a facultative thermophilic biodesulfurizing bacterium.</title>
        <authorList>
            <person name="Yu B."/>
            <person name="Li F."/>
            <person name="Xu P."/>
        </authorList>
    </citation>
    <scope>NUCLEOTIDE SEQUENCE [LARGE SCALE GENOMIC DNA]</scope>
    <source>
        <strain evidence="4 5">X7B</strain>
    </source>
</reference>
<dbReference type="Gene3D" id="3.40.50.720">
    <property type="entry name" value="NAD(P)-binding Rossmann-like Domain"/>
    <property type="match status" value="1"/>
</dbReference>
<gene>
    <name evidence="4" type="ORF">AFA91_05375</name>
</gene>
<dbReference type="PANTHER" id="PTHR43976">
    <property type="entry name" value="SHORT CHAIN DEHYDROGENASE"/>
    <property type="match status" value="1"/>
</dbReference>
<dbReference type="PANTHER" id="PTHR43976:SF16">
    <property type="entry name" value="SHORT-CHAIN DEHYDROGENASE_REDUCTASE FAMILY PROTEIN"/>
    <property type="match status" value="1"/>
</dbReference>
<dbReference type="AlphaFoldDB" id="A0A0K0X278"/>
<organism evidence="4 5">
    <name type="scientific">Mycolicibacterium goodii</name>
    <name type="common">Mycobacterium goodii</name>
    <dbReference type="NCBI Taxonomy" id="134601"/>
    <lineage>
        <taxon>Bacteria</taxon>
        <taxon>Bacillati</taxon>
        <taxon>Actinomycetota</taxon>
        <taxon>Actinomycetes</taxon>
        <taxon>Mycobacteriales</taxon>
        <taxon>Mycobacteriaceae</taxon>
        <taxon>Mycolicibacterium</taxon>
    </lineage>
</organism>
<evidence type="ECO:0000313" key="5">
    <source>
        <dbReference type="Proteomes" id="UP000062255"/>
    </source>
</evidence>
<name>A0A0K0X278_MYCGD</name>
<comment type="similarity">
    <text evidence="1 3">Belongs to the short-chain dehydrogenases/reductases (SDR) family.</text>
</comment>
<dbReference type="KEGG" id="mgo:AFA91_05375"/>